<geneLocation type="mitochondrion" evidence="1"/>
<dbReference type="CTD" id="4509"/>
<sequence>MLLLYQIPPMKLLGTLIALCIILWMKTMTSSTEDHNPTKIKM</sequence>
<gene>
    <name evidence="1" type="primary">atp8</name>
</gene>
<dbReference type="GeneID" id="22283066"/>
<keyword evidence="1" id="KW-0496">Mitochondrion</keyword>
<evidence type="ECO:0000313" key="1">
    <source>
        <dbReference type="EMBL" id="AIW57030.1"/>
    </source>
</evidence>
<dbReference type="RefSeq" id="YP_009110093.1">
    <property type="nucleotide sequence ID" value="NC_025754.1"/>
</dbReference>
<organism evidence="1">
    <name type="scientific">Trichinella papuae</name>
    <dbReference type="NCBI Taxonomy" id="268474"/>
    <lineage>
        <taxon>Eukaryota</taxon>
        <taxon>Metazoa</taxon>
        <taxon>Ecdysozoa</taxon>
        <taxon>Nematoda</taxon>
        <taxon>Enoplea</taxon>
        <taxon>Dorylaimia</taxon>
        <taxon>Trichinellida</taxon>
        <taxon>Trichinellidae</taxon>
        <taxon>Trichinella</taxon>
    </lineage>
</organism>
<name>A0A0A0V333_9BILA</name>
<dbReference type="AlphaFoldDB" id="A0A0A0V333"/>
<accession>A0A0A0V333</accession>
<reference evidence="1" key="1">
    <citation type="journal article" date="2014" name="Int. J. Parasitol.">
        <title>Mitochondrial genomes of Trichinella species and genotypes ? a basis for diagnosis, and systematic and epidemiological explorations.</title>
        <authorList>
            <person name="Mohandas N."/>
            <person name="Pozio E."/>
            <person name="La Rosa G."/>
            <person name="Korhonen P.K."/>
            <person name="Young N.D."/>
            <person name="Koehler A.V."/>
            <person name="Hall R.S."/>
            <person name="Sternberg P.W."/>
            <person name="Boag P.R."/>
            <person name="Jex A.R."/>
            <person name="Chang B.C."/>
            <person name="Gasser R.B."/>
        </authorList>
    </citation>
    <scope>NUCLEOTIDE SEQUENCE</scope>
    <source>
        <strain evidence="1">ISS1980</strain>
    </source>
</reference>
<dbReference type="EMBL" id="KM357417">
    <property type="protein sequence ID" value="AIW57030.1"/>
    <property type="molecule type" value="Genomic_DNA"/>
</dbReference>
<proteinExistence type="predicted"/>
<protein>
    <submittedName>
        <fullName evidence="1">Atp8 protein</fullName>
    </submittedName>
</protein>